<organism evidence="1 2">
    <name type="scientific">Candidatus Nealsonbacteria bacterium CG10_big_fil_rev_8_21_14_0_10_36_24</name>
    <dbReference type="NCBI Taxonomy" id="1974710"/>
    <lineage>
        <taxon>Bacteria</taxon>
        <taxon>Candidatus Nealsoniibacteriota</taxon>
    </lineage>
</organism>
<gene>
    <name evidence="1" type="ORF">COU42_00765</name>
</gene>
<proteinExistence type="predicted"/>
<protein>
    <submittedName>
        <fullName evidence="1">Uncharacterized protein</fullName>
    </submittedName>
</protein>
<evidence type="ECO:0000313" key="2">
    <source>
        <dbReference type="Proteomes" id="UP000228756"/>
    </source>
</evidence>
<comment type="caution">
    <text evidence="1">The sequence shown here is derived from an EMBL/GenBank/DDBJ whole genome shotgun (WGS) entry which is preliminary data.</text>
</comment>
<dbReference type="Proteomes" id="UP000228756">
    <property type="component" value="Unassembled WGS sequence"/>
</dbReference>
<evidence type="ECO:0000313" key="1">
    <source>
        <dbReference type="EMBL" id="PIR72553.1"/>
    </source>
</evidence>
<sequence>MKNNGFYNSIVYKERQSEIARKNWQNGIYDFLRKQEKRQCANSECGKRFEAKPADTKKFCSRKCAA</sequence>
<dbReference type="EMBL" id="PFCJ01000009">
    <property type="protein sequence ID" value="PIR72553.1"/>
    <property type="molecule type" value="Genomic_DNA"/>
</dbReference>
<reference evidence="2" key="1">
    <citation type="submission" date="2017-09" db="EMBL/GenBank/DDBJ databases">
        <title>Depth-based differentiation of microbial function through sediment-hosted aquifers and enrichment of novel symbionts in the deep terrestrial subsurface.</title>
        <authorList>
            <person name="Probst A.J."/>
            <person name="Ladd B."/>
            <person name="Jarett J.K."/>
            <person name="Geller-Mcgrath D.E."/>
            <person name="Sieber C.M.K."/>
            <person name="Emerson J.B."/>
            <person name="Anantharaman K."/>
            <person name="Thomas B.C."/>
            <person name="Malmstrom R."/>
            <person name="Stieglmeier M."/>
            <person name="Klingl A."/>
            <person name="Woyke T."/>
            <person name="Ryan C.M."/>
            <person name="Banfield J.F."/>
        </authorList>
    </citation>
    <scope>NUCLEOTIDE SEQUENCE [LARGE SCALE GENOMIC DNA]</scope>
</reference>
<accession>A0A2M6NSG1</accession>
<name>A0A2M6NSG1_9BACT</name>
<dbReference type="AlphaFoldDB" id="A0A2M6NSG1"/>